<proteinExistence type="predicted"/>
<reference evidence="1 2" key="1">
    <citation type="submission" date="2019-09" db="EMBL/GenBank/DDBJ databases">
        <title>Genome sequence of Adhaeribacter sp. M2.</title>
        <authorList>
            <person name="Srinivasan S."/>
        </authorList>
    </citation>
    <scope>NUCLEOTIDE SEQUENCE [LARGE SCALE GENOMIC DNA]</scope>
    <source>
        <strain evidence="1 2">M2</strain>
    </source>
</reference>
<gene>
    <name evidence="1" type="ORF">F0P94_04430</name>
</gene>
<evidence type="ECO:0000313" key="2">
    <source>
        <dbReference type="Proteomes" id="UP000326570"/>
    </source>
</evidence>
<dbReference type="Proteomes" id="UP000326570">
    <property type="component" value="Unassembled WGS sequence"/>
</dbReference>
<sequence length="89" mass="10394">MTDKNQYIVTTADGQTIDLTKAKALKGNNLYPFGPHNFAIYQTPDYQFVKATNRGEREIMLNYYELIPENEALDYKHPYVREDEVVDMN</sequence>
<evidence type="ECO:0000313" key="1">
    <source>
        <dbReference type="EMBL" id="KAA9340680.1"/>
    </source>
</evidence>
<accession>A0A5N1J797</accession>
<keyword evidence="2" id="KW-1185">Reference proteome</keyword>
<dbReference type="RefSeq" id="WP_150902607.1">
    <property type="nucleotide sequence ID" value="NZ_VTWT01000002.1"/>
</dbReference>
<dbReference type="EMBL" id="VTWT01000002">
    <property type="protein sequence ID" value="KAA9340680.1"/>
    <property type="molecule type" value="Genomic_DNA"/>
</dbReference>
<dbReference type="AlphaFoldDB" id="A0A5N1J797"/>
<protein>
    <submittedName>
        <fullName evidence="1">Uncharacterized protein</fullName>
    </submittedName>
</protein>
<comment type="caution">
    <text evidence="1">The sequence shown here is derived from an EMBL/GenBank/DDBJ whole genome shotgun (WGS) entry which is preliminary data.</text>
</comment>
<name>A0A5N1J797_9BACT</name>
<organism evidence="1 2">
    <name type="scientific">Adhaeribacter soli</name>
    <dbReference type="NCBI Taxonomy" id="2607655"/>
    <lineage>
        <taxon>Bacteria</taxon>
        <taxon>Pseudomonadati</taxon>
        <taxon>Bacteroidota</taxon>
        <taxon>Cytophagia</taxon>
        <taxon>Cytophagales</taxon>
        <taxon>Hymenobacteraceae</taxon>
        <taxon>Adhaeribacter</taxon>
    </lineage>
</organism>